<evidence type="ECO:0000256" key="2">
    <source>
        <dbReference type="ARBA" id="ARBA00011182"/>
    </source>
</evidence>
<evidence type="ECO:0000256" key="10">
    <source>
        <dbReference type="ARBA" id="ARBA00042978"/>
    </source>
</evidence>
<keyword evidence="5" id="KW-0378">Hydrolase</keyword>
<evidence type="ECO:0000256" key="4">
    <source>
        <dbReference type="ARBA" id="ARBA00022723"/>
    </source>
</evidence>
<dbReference type="PANTHER" id="PTHR22726:SF1">
    <property type="entry name" value="METALLOENDOPEPTIDASE OMA1, MITOCHONDRIAL"/>
    <property type="match status" value="1"/>
</dbReference>
<dbReference type="InterPro" id="IPR001915">
    <property type="entry name" value="Peptidase_M48"/>
</dbReference>
<dbReference type="InterPro" id="IPR051156">
    <property type="entry name" value="Mito/Outer_Membr_Metalloprot"/>
</dbReference>
<keyword evidence="13" id="KW-1185">Reference proteome</keyword>
<dbReference type="GO" id="GO:0006515">
    <property type="term" value="P:protein quality control for misfolded or incompletely synthesized proteins"/>
    <property type="evidence" value="ECO:0007669"/>
    <property type="project" value="TreeGrafter"/>
</dbReference>
<sequence length="517" mass="58952">MLQSFQSFLEVSADMHHRCWSCASHLSAPQRQSVSARAMLRSSARCLRVVSGHLAHRSRFIAAAEGSSLCRVQRPGRFDGSADERRRAPMCLGRVSCLVGPRGTPCATATRTLHLSSRRSAPPALLWLLTKPLQKLVAMILGRSLRKWWQGLPQDKRALLREWASRNRGRIAMVVLGIGGLSVAFYVTHLDETPLTGRRRLLIFSSEQLTWLSEMEYNETMEEYKDNILPKSHAAHRAVALAVQQLVERNQDVAQVASTPWTVSVVDLPKANAYVLPNGQIFVFTGMLEKVANADQLGIVLGHEMAHAVLGHAAEKASFLHFIDVFSLVFITIIWAVLPRDWLSALGHWAHSQAMQLLLDMPYSRQLEREADEVGLKLAAKACFDVRASVAFWEQMHTSEEEGVTLPEWLSTHPSHEQRAAHLQRLLPQVCFPFHHHHHHTRVATWELTSVFGWQELIRTETWYRYCEVFLAWLRSWDCGLGCDLMDSFVCDNFLLLCFLFWCHLFICLFIFHFTWQ</sequence>
<keyword evidence="11" id="KW-0472">Membrane</keyword>
<dbReference type="KEGG" id="pmrn:116942946"/>
<evidence type="ECO:0000259" key="12">
    <source>
        <dbReference type="Pfam" id="PF01435"/>
    </source>
</evidence>
<dbReference type="CTD" id="115209"/>
<dbReference type="AlphaFoldDB" id="A0AAJ7WV60"/>
<comment type="cofactor">
    <cofactor evidence="1">
        <name>Zn(2+)</name>
        <dbReference type="ChEBI" id="CHEBI:29105"/>
    </cofactor>
</comment>
<feature type="transmembrane region" description="Helical" evidence="11">
    <location>
        <begin position="171"/>
        <end position="189"/>
    </location>
</feature>
<protein>
    <recommendedName>
        <fullName evidence="9">Metalloendopeptidase OMA1, mitochondrial</fullName>
    </recommendedName>
    <alternativeName>
        <fullName evidence="10">Overlapping with the m-AAA protease 1 homolog</fullName>
    </alternativeName>
</protein>
<dbReference type="GO" id="GO:0005743">
    <property type="term" value="C:mitochondrial inner membrane"/>
    <property type="evidence" value="ECO:0007669"/>
    <property type="project" value="TreeGrafter"/>
</dbReference>
<evidence type="ECO:0000256" key="5">
    <source>
        <dbReference type="ARBA" id="ARBA00022801"/>
    </source>
</evidence>
<dbReference type="GeneID" id="116942946"/>
<feature type="transmembrane region" description="Helical" evidence="11">
    <location>
        <begin position="494"/>
        <end position="516"/>
    </location>
</feature>
<keyword evidence="11" id="KW-0812">Transmembrane</keyword>
<dbReference type="GO" id="GO:0004222">
    <property type="term" value="F:metalloendopeptidase activity"/>
    <property type="evidence" value="ECO:0007669"/>
    <property type="project" value="InterPro"/>
</dbReference>
<dbReference type="CDD" id="cd07331">
    <property type="entry name" value="M48C_Oma1_like"/>
    <property type="match status" value="1"/>
</dbReference>
<comment type="similarity">
    <text evidence="8">Belongs to the peptidase M48 family.</text>
</comment>
<dbReference type="PANTHER" id="PTHR22726">
    <property type="entry name" value="METALLOENDOPEPTIDASE OMA1"/>
    <property type="match status" value="1"/>
</dbReference>
<dbReference type="GO" id="GO:0046872">
    <property type="term" value="F:metal ion binding"/>
    <property type="evidence" value="ECO:0007669"/>
    <property type="project" value="UniProtKB-KW"/>
</dbReference>
<dbReference type="RefSeq" id="XP_032811324.1">
    <property type="nucleotide sequence ID" value="XM_032955433.1"/>
</dbReference>
<evidence type="ECO:0000256" key="6">
    <source>
        <dbReference type="ARBA" id="ARBA00022833"/>
    </source>
</evidence>
<accession>A0AAJ7WV60</accession>
<gene>
    <name evidence="14" type="primary">OMA1</name>
</gene>
<evidence type="ECO:0000256" key="3">
    <source>
        <dbReference type="ARBA" id="ARBA00022670"/>
    </source>
</evidence>
<reference evidence="14" key="1">
    <citation type="submission" date="2025-08" db="UniProtKB">
        <authorList>
            <consortium name="RefSeq"/>
        </authorList>
    </citation>
    <scope>IDENTIFICATION</scope>
    <source>
        <tissue evidence="14">Sperm</tissue>
    </source>
</reference>
<keyword evidence="7" id="KW-0482">Metalloprotease</keyword>
<keyword evidence="6" id="KW-0862">Zinc</keyword>
<evidence type="ECO:0000256" key="9">
    <source>
        <dbReference type="ARBA" id="ARBA00040360"/>
    </source>
</evidence>
<evidence type="ECO:0000313" key="13">
    <source>
        <dbReference type="Proteomes" id="UP001318040"/>
    </source>
</evidence>
<evidence type="ECO:0000256" key="7">
    <source>
        <dbReference type="ARBA" id="ARBA00023049"/>
    </source>
</evidence>
<comment type="subunit">
    <text evidence="2">Homooligomer.</text>
</comment>
<proteinExistence type="inferred from homology"/>
<dbReference type="GO" id="GO:0034982">
    <property type="term" value="P:mitochondrial protein processing"/>
    <property type="evidence" value="ECO:0007669"/>
    <property type="project" value="TreeGrafter"/>
</dbReference>
<dbReference type="Proteomes" id="UP001318040">
    <property type="component" value="Chromosome 16"/>
</dbReference>
<dbReference type="Pfam" id="PF01435">
    <property type="entry name" value="Peptidase_M48"/>
    <property type="match status" value="1"/>
</dbReference>
<feature type="domain" description="Peptidase M48" evidence="12">
    <location>
        <begin position="242"/>
        <end position="425"/>
    </location>
</feature>
<name>A0AAJ7WV60_PETMA</name>
<evidence type="ECO:0000313" key="14">
    <source>
        <dbReference type="RefSeq" id="XP_032811324.1"/>
    </source>
</evidence>
<dbReference type="Gene3D" id="3.30.2010.10">
    <property type="entry name" value="Metalloproteases ('zincins'), catalytic domain"/>
    <property type="match status" value="1"/>
</dbReference>
<keyword evidence="3" id="KW-0645">Protease</keyword>
<keyword evidence="4" id="KW-0479">Metal-binding</keyword>
<evidence type="ECO:0000256" key="1">
    <source>
        <dbReference type="ARBA" id="ARBA00001947"/>
    </source>
</evidence>
<evidence type="ECO:0000256" key="11">
    <source>
        <dbReference type="SAM" id="Phobius"/>
    </source>
</evidence>
<keyword evidence="11" id="KW-1133">Transmembrane helix</keyword>
<organism evidence="13 14">
    <name type="scientific">Petromyzon marinus</name>
    <name type="common">Sea lamprey</name>
    <dbReference type="NCBI Taxonomy" id="7757"/>
    <lineage>
        <taxon>Eukaryota</taxon>
        <taxon>Metazoa</taxon>
        <taxon>Chordata</taxon>
        <taxon>Craniata</taxon>
        <taxon>Vertebrata</taxon>
        <taxon>Cyclostomata</taxon>
        <taxon>Hyperoartia</taxon>
        <taxon>Petromyzontiformes</taxon>
        <taxon>Petromyzontidae</taxon>
        <taxon>Petromyzon</taxon>
    </lineage>
</organism>
<feature type="transmembrane region" description="Helical" evidence="11">
    <location>
        <begin position="319"/>
        <end position="338"/>
    </location>
</feature>
<evidence type="ECO:0000256" key="8">
    <source>
        <dbReference type="ARBA" id="ARBA00038233"/>
    </source>
</evidence>